<dbReference type="AlphaFoldDB" id="A0A199W337"/>
<reference evidence="1 2" key="1">
    <citation type="journal article" date="2016" name="DNA Res.">
        <title>The draft genome of MD-2 pineapple using hybrid error correction of long reads.</title>
        <authorList>
            <person name="Redwan R.M."/>
            <person name="Saidin A."/>
            <person name="Kumar S.V."/>
        </authorList>
    </citation>
    <scope>NUCLEOTIDE SEQUENCE [LARGE SCALE GENOMIC DNA]</scope>
    <source>
        <strain evidence="2">cv. MD2</strain>
        <tissue evidence="1">Leaf</tissue>
    </source>
</reference>
<accession>A0A199W337</accession>
<dbReference type="Proteomes" id="UP000092600">
    <property type="component" value="Unassembled WGS sequence"/>
</dbReference>
<dbReference type="EMBL" id="LSRQ01000317">
    <property type="protein sequence ID" value="OAY83719.1"/>
    <property type="molecule type" value="Genomic_DNA"/>
</dbReference>
<evidence type="ECO:0000313" key="2">
    <source>
        <dbReference type="Proteomes" id="UP000092600"/>
    </source>
</evidence>
<organism evidence="1 2">
    <name type="scientific">Ananas comosus</name>
    <name type="common">Pineapple</name>
    <name type="synonym">Ananas ananas</name>
    <dbReference type="NCBI Taxonomy" id="4615"/>
    <lineage>
        <taxon>Eukaryota</taxon>
        <taxon>Viridiplantae</taxon>
        <taxon>Streptophyta</taxon>
        <taxon>Embryophyta</taxon>
        <taxon>Tracheophyta</taxon>
        <taxon>Spermatophyta</taxon>
        <taxon>Magnoliopsida</taxon>
        <taxon>Liliopsida</taxon>
        <taxon>Poales</taxon>
        <taxon>Bromeliaceae</taxon>
        <taxon>Bromelioideae</taxon>
        <taxon>Ananas</taxon>
    </lineage>
</organism>
<sequence>MALGDVREAKGFLASPLLMASAGATESLITKTFKREHLKCEKIIQSEAPLSMLRLEISEPR</sequence>
<proteinExistence type="predicted"/>
<comment type="caution">
    <text evidence="1">The sequence shown here is derived from an EMBL/GenBank/DDBJ whole genome shotgun (WGS) entry which is preliminary data.</text>
</comment>
<gene>
    <name evidence="1" type="ORF">ACMD2_16817</name>
</gene>
<protein>
    <submittedName>
        <fullName evidence="1">Uncharacterized protein</fullName>
    </submittedName>
</protein>
<evidence type="ECO:0000313" key="1">
    <source>
        <dbReference type="EMBL" id="OAY83719.1"/>
    </source>
</evidence>
<name>A0A199W337_ANACO</name>